<dbReference type="InterPro" id="IPR050491">
    <property type="entry name" value="AmpC-like"/>
</dbReference>
<evidence type="ECO:0000313" key="4">
    <source>
        <dbReference type="Proteomes" id="UP000326344"/>
    </source>
</evidence>
<dbReference type="EMBL" id="VTWS01000001">
    <property type="protein sequence ID" value="KAA9356962.1"/>
    <property type="molecule type" value="Genomic_DNA"/>
</dbReference>
<dbReference type="InterPro" id="IPR012338">
    <property type="entry name" value="Beta-lactam/transpept-like"/>
</dbReference>
<dbReference type="Gene3D" id="3.40.710.10">
    <property type="entry name" value="DD-peptidase/beta-lactamase superfamily"/>
    <property type="match status" value="1"/>
</dbReference>
<feature type="domain" description="Beta-lactamase-related" evidence="2">
    <location>
        <begin position="57"/>
        <end position="401"/>
    </location>
</feature>
<accession>A0A5N1JRM6</accession>
<sequence>MKKHLLPLALLLASIANGQPKPAAGERLPASYSTTYQAPFFADPQRNEKIAAVFPVIDSLYRQHAEKNHFPGLAFGVVVDGKLVHAGGFGFTDVAKKTAATPKSLFRMASMSKSVTTMAILKLRDEGKLRLDDPAYLYIPELKKLSYLTSDSPLITVRNLMTHSAGFPEDNPWGDRQLDDSPADLLKLIAGGLSLSNVPGITYEYSNLGFAMLGAIITKVSGKPYQQYIDEAIFKPLGMTQTVWEYTKIPSALLAHGYRWQANSWLEEPLLHDGSYGAMGGLITSVEDFSKYMAFHESAWPARSDAETGRGSGSPIKRSSVREMQQPWTFNSLSANFKYPSGRACPMVSSYAYGLRWSRDCDGRVYVGHTGGLPGFGSQWWIVPEYGIGVVAFGNLTYAGMGSVNWAALDTLITTAGLKPRLIPVSKILAQRKAELVQLLPDWKNATESQLFAENFFPDLSLEIRRKTVQDLYAKAGTIVRVGELVAENQLRGRFLIEGEKATIDVFFTLTPENPALIQQLDFREVKK</sequence>
<protein>
    <submittedName>
        <fullName evidence="3">Beta-lactamase family protein</fullName>
    </submittedName>
</protein>
<keyword evidence="1" id="KW-0732">Signal</keyword>
<feature type="chain" id="PRO_5024913544" evidence="1">
    <location>
        <begin position="19"/>
        <end position="528"/>
    </location>
</feature>
<evidence type="ECO:0000256" key="1">
    <source>
        <dbReference type="SAM" id="SignalP"/>
    </source>
</evidence>
<gene>
    <name evidence="3" type="ORF">F0P93_04275</name>
</gene>
<proteinExistence type="predicted"/>
<dbReference type="PANTHER" id="PTHR46825">
    <property type="entry name" value="D-ALANYL-D-ALANINE-CARBOXYPEPTIDASE/ENDOPEPTIDASE AMPH"/>
    <property type="match status" value="1"/>
</dbReference>
<dbReference type="PANTHER" id="PTHR46825:SF9">
    <property type="entry name" value="BETA-LACTAMASE-RELATED DOMAIN-CONTAINING PROTEIN"/>
    <property type="match status" value="1"/>
</dbReference>
<evidence type="ECO:0000313" key="3">
    <source>
        <dbReference type="EMBL" id="KAA9356962.1"/>
    </source>
</evidence>
<evidence type="ECO:0000259" key="2">
    <source>
        <dbReference type="Pfam" id="PF00144"/>
    </source>
</evidence>
<name>A0A5N1JRM6_9BACT</name>
<feature type="signal peptide" evidence="1">
    <location>
        <begin position="1"/>
        <end position="18"/>
    </location>
</feature>
<dbReference type="InterPro" id="IPR001466">
    <property type="entry name" value="Beta-lactam-related"/>
</dbReference>
<dbReference type="RefSeq" id="WP_150875050.1">
    <property type="nucleotide sequence ID" value="NZ_VTWS01000001.1"/>
</dbReference>
<dbReference type="Proteomes" id="UP000326344">
    <property type="component" value="Unassembled WGS sequence"/>
</dbReference>
<dbReference type="AlphaFoldDB" id="A0A5N1JRM6"/>
<reference evidence="3 4" key="1">
    <citation type="submission" date="2019-09" db="EMBL/GenBank/DDBJ databases">
        <title>Genome Sequence of Larkinella sp MA1.</title>
        <authorList>
            <person name="Srinivasan S."/>
        </authorList>
    </citation>
    <scope>NUCLEOTIDE SEQUENCE [LARGE SCALE GENOMIC DNA]</scope>
    <source>
        <strain evidence="3 4">MA1</strain>
    </source>
</reference>
<organism evidence="3 4">
    <name type="scientific">Larkinella humicola</name>
    <dbReference type="NCBI Taxonomy" id="2607654"/>
    <lineage>
        <taxon>Bacteria</taxon>
        <taxon>Pseudomonadati</taxon>
        <taxon>Bacteroidota</taxon>
        <taxon>Cytophagia</taxon>
        <taxon>Cytophagales</taxon>
        <taxon>Spirosomataceae</taxon>
        <taxon>Larkinella</taxon>
    </lineage>
</organism>
<dbReference type="Pfam" id="PF00144">
    <property type="entry name" value="Beta-lactamase"/>
    <property type="match status" value="1"/>
</dbReference>
<dbReference type="SUPFAM" id="SSF56601">
    <property type="entry name" value="beta-lactamase/transpeptidase-like"/>
    <property type="match status" value="1"/>
</dbReference>
<comment type="caution">
    <text evidence="3">The sequence shown here is derived from an EMBL/GenBank/DDBJ whole genome shotgun (WGS) entry which is preliminary data.</text>
</comment>
<keyword evidence="4" id="KW-1185">Reference proteome</keyword>